<dbReference type="RefSeq" id="WP_273743282.1">
    <property type="nucleotide sequence ID" value="NZ_CP117466.1"/>
</dbReference>
<protein>
    <submittedName>
        <fullName evidence="2">TraB/GumN family protein</fullName>
    </submittedName>
</protein>
<evidence type="ECO:0000313" key="2">
    <source>
        <dbReference type="EMBL" id="WDA12316.1"/>
    </source>
</evidence>
<keyword evidence="3" id="KW-1185">Reference proteome</keyword>
<dbReference type="PANTHER" id="PTHR40590:SF1">
    <property type="entry name" value="CYTOPLASMIC PROTEIN"/>
    <property type="match status" value="1"/>
</dbReference>
<organism evidence="2 3">
    <name type="scientific">Paracoccus marcusii</name>
    <dbReference type="NCBI Taxonomy" id="59779"/>
    <lineage>
        <taxon>Bacteria</taxon>
        <taxon>Pseudomonadati</taxon>
        <taxon>Pseudomonadota</taxon>
        <taxon>Alphaproteobacteria</taxon>
        <taxon>Rhodobacterales</taxon>
        <taxon>Paracoccaceae</taxon>
        <taxon>Paracoccus</taxon>
    </lineage>
</organism>
<gene>
    <name evidence="2" type="ORF">PRL19_13660</name>
</gene>
<dbReference type="EMBL" id="CP117466">
    <property type="protein sequence ID" value="WDA12316.1"/>
    <property type="molecule type" value="Genomic_DNA"/>
</dbReference>
<evidence type="ECO:0000313" key="3">
    <source>
        <dbReference type="Proteomes" id="UP001216899"/>
    </source>
</evidence>
<dbReference type="Pfam" id="PF01963">
    <property type="entry name" value="TraB_PrgY_gumN"/>
    <property type="match status" value="1"/>
</dbReference>
<feature type="chain" id="PRO_5047391340" evidence="1">
    <location>
        <begin position="20"/>
        <end position="335"/>
    </location>
</feature>
<proteinExistence type="predicted"/>
<feature type="signal peptide" evidence="1">
    <location>
        <begin position="1"/>
        <end position="19"/>
    </location>
</feature>
<reference evidence="2 3" key="1">
    <citation type="submission" date="2023-02" db="EMBL/GenBank/DDBJ databases">
        <title>Whole genome sequenc of Paracoccus marcusii MBLB0836.</title>
        <authorList>
            <person name="Seo M.-J."/>
            <person name="Cho E.-S."/>
            <person name="Hwang C.Y."/>
        </authorList>
    </citation>
    <scope>NUCLEOTIDE SEQUENCE [LARGE SCALE GENOMIC DNA]</scope>
    <source>
        <strain evidence="2 3">MBLB0836</strain>
    </source>
</reference>
<dbReference type="CDD" id="cd14789">
    <property type="entry name" value="Tiki"/>
    <property type="match status" value="1"/>
</dbReference>
<accession>A0ABY7UQU2</accession>
<dbReference type="InterPro" id="IPR002816">
    <property type="entry name" value="TraB/PrgY/GumN_fam"/>
</dbReference>
<dbReference type="Proteomes" id="UP001216899">
    <property type="component" value="Chromosome"/>
</dbReference>
<name>A0ABY7UQU2_9RHOB</name>
<dbReference type="PROSITE" id="PS51257">
    <property type="entry name" value="PROKAR_LIPOPROTEIN"/>
    <property type="match status" value="1"/>
</dbReference>
<sequence>MRLTIAAALFALSGHGAMAACTGQNLFDTMPAERAAAIEAASRDVPFRQGLLYQAVRDDQRITLVGTYHFGDARHQPMIKRVRPLIDQAHALYVEAAPAEEARLTKALTEDPTLMVDPDGPTLPERLSPDEWDALSQAMSDRGTPGVITARMRPWYVALMLGVSPCMVRTMAEQGGESGGLDHLLVAEAQDAGMPVRSLEPWDTIFGLFEDLTPEQELDMIRASLPAASYADDYAVTLTDAYFDGDVWKIWEFGRFDAYANSGLSREEVDRQMDLAQTRLMDDRNRAWIAPLLEGAAEAGDEGIVAAFGALHLPGEAGVLSLLQDEGFTITRLDG</sequence>
<dbReference type="InterPro" id="IPR047111">
    <property type="entry name" value="YbaP-like"/>
</dbReference>
<evidence type="ECO:0000256" key="1">
    <source>
        <dbReference type="SAM" id="SignalP"/>
    </source>
</evidence>
<keyword evidence="1" id="KW-0732">Signal</keyword>
<dbReference type="PANTHER" id="PTHR40590">
    <property type="entry name" value="CYTOPLASMIC PROTEIN-RELATED"/>
    <property type="match status" value="1"/>
</dbReference>